<feature type="active site" evidence="7">
    <location>
        <position position="195"/>
    </location>
</feature>
<dbReference type="EC" id="3.1.1.-" evidence="6"/>
<dbReference type="Gene3D" id="3.40.50.1820">
    <property type="entry name" value="alpha/beta hydrolase"/>
    <property type="match status" value="1"/>
</dbReference>
<dbReference type="InterPro" id="IPR000073">
    <property type="entry name" value="AB_hydrolase_1"/>
</dbReference>
<evidence type="ECO:0000259" key="8">
    <source>
        <dbReference type="Pfam" id="PF00561"/>
    </source>
</evidence>
<evidence type="ECO:0000256" key="3">
    <source>
        <dbReference type="ARBA" id="ARBA00022487"/>
    </source>
</evidence>
<keyword evidence="4 6" id="KW-0378">Hydrolase</keyword>
<evidence type="ECO:0000256" key="6">
    <source>
        <dbReference type="PIRNR" id="PIRNR022950"/>
    </source>
</evidence>
<feature type="active site" evidence="7">
    <location>
        <position position="349"/>
    </location>
</feature>
<evidence type="ECO:0000313" key="9">
    <source>
        <dbReference type="EMBL" id="KAG0669047.1"/>
    </source>
</evidence>
<comment type="similarity">
    <text evidence="1 6">Belongs to the AB hydrolase superfamily.</text>
</comment>
<proteinExistence type="inferred from homology"/>
<dbReference type="EMBL" id="PUHR01000051">
    <property type="protein sequence ID" value="KAG0669047.1"/>
    <property type="molecule type" value="Genomic_DNA"/>
</dbReference>
<reference evidence="9 10" key="1">
    <citation type="submission" date="2020-11" db="EMBL/GenBank/DDBJ databases">
        <title>Kefir isolates.</title>
        <authorList>
            <person name="Marcisauskas S."/>
            <person name="Kim Y."/>
            <person name="Blasche S."/>
        </authorList>
    </citation>
    <scope>NUCLEOTIDE SEQUENCE [LARGE SCALE GENOMIC DNA]</scope>
    <source>
        <strain evidence="9 10">OG2</strain>
    </source>
</reference>
<organism evidence="9 10">
    <name type="scientific">Maudiozyma exigua</name>
    <name type="common">Yeast</name>
    <name type="synonym">Kazachstania exigua</name>
    <dbReference type="NCBI Taxonomy" id="34358"/>
    <lineage>
        <taxon>Eukaryota</taxon>
        <taxon>Fungi</taxon>
        <taxon>Dikarya</taxon>
        <taxon>Ascomycota</taxon>
        <taxon>Saccharomycotina</taxon>
        <taxon>Saccharomycetes</taxon>
        <taxon>Saccharomycetales</taxon>
        <taxon>Saccharomycetaceae</taxon>
        <taxon>Maudiozyma</taxon>
    </lineage>
</organism>
<comment type="catalytic activity">
    <reaction evidence="5">
        <text>[phosphatase 2A protein]-C-terminal L-leucine methyl ester + H2O = [phosphatase 2A protein]-C-terminal L-leucine + methanol + H(+)</text>
        <dbReference type="Rhea" id="RHEA:48548"/>
        <dbReference type="Rhea" id="RHEA-COMP:12134"/>
        <dbReference type="Rhea" id="RHEA-COMP:12135"/>
        <dbReference type="ChEBI" id="CHEBI:15377"/>
        <dbReference type="ChEBI" id="CHEBI:15378"/>
        <dbReference type="ChEBI" id="CHEBI:17790"/>
        <dbReference type="ChEBI" id="CHEBI:90516"/>
        <dbReference type="ChEBI" id="CHEBI:90517"/>
        <dbReference type="EC" id="3.1.1.89"/>
    </reaction>
</comment>
<name>A0A9P6WD19_MAUEX</name>
<dbReference type="PIRSF" id="PIRSF022950">
    <property type="entry name" value="PPase_methylesterase_euk"/>
    <property type="match status" value="1"/>
</dbReference>
<gene>
    <name evidence="9" type="primary">PPE1</name>
    <name evidence="9" type="ORF">C6P45_004187</name>
</gene>
<dbReference type="AlphaFoldDB" id="A0A9P6WD19"/>
<evidence type="ECO:0000256" key="7">
    <source>
        <dbReference type="PIRSR" id="PIRSR022950-1"/>
    </source>
</evidence>
<evidence type="ECO:0000256" key="5">
    <source>
        <dbReference type="ARBA" id="ARBA00049203"/>
    </source>
</evidence>
<sequence>MSDNLRRNLLLKHMKKADAVIESAAENNSSDTSLGESQDTLGSMPDFNSAIHSQHSVVQSSDTANLETWDEYFDKKENIRFEERNFNFNTYYTLPKSAASSSIPIFIFHHGAGSSGLSFANLARTLSEKLDGKCGCIAFDARGHGNTTVIDSDLDVSYNRKNFVSDFKSLLEYVYSTLLVDIPKEKLSIILLGHSLGGSICTFTFPTLSAELRKHTTGVTMLDIIEEAAKEALNKVDHFLSVTPNVFKSYHEAIDWYVRHGLSKNRTSANIAVPSLFRKFTSGKVVRITNLQSFRPFWDTWFSDLSHYFVTLPTSKLLILAGNDNLDKELIIGQMQGKYQLVVFNESGHFIQEDEANKTAITLIDFWKRNDNKNVVIKTNWGSAK</sequence>
<evidence type="ECO:0000256" key="1">
    <source>
        <dbReference type="ARBA" id="ARBA00008645"/>
    </source>
</evidence>
<dbReference type="PANTHER" id="PTHR14189:SF0">
    <property type="entry name" value="PROTEIN PHOSPHATASE METHYLESTERASE 1"/>
    <property type="match status" value="1"/>
</dbReference>
<evidence type="ECO:0000313" key="10">
    <source>
        <dbReference type="Proteomes" id="UP000750334"/>
    </source>
</evidence>
<keyword evidence="10" id="KW-1185">Reference proteome</keyword>
<dbReference type="InterPro" id="IPR029058">
    <property type="entry name" value="AB_hydrolase_fold"/>
</dbReference>
<dbReference type="OrthoDB" id="194865at2759"/>
<evidence type="ECO:0000256" key="2">
    <source>
        <dbReference type="ARBA" id="ARBA00020672"/>
    </source>
</evidence>
<dbReference type="SUPFAM" id="SSF53474">
    <property type="entry name" value="alpha/beta-Hydrolases"/>
    <property type="match status" value="1"/>
</dbReference>
<feature type="domain" description="AB hydrolase-1" evidence="8">
    <location>
        <begin position="104"/>
        <end position="355"/>
    </location>
</feature>
<dbReference type="GO" id="GO:0051723">
    <property type="term" value="F:protein methylesterase activity"/>
    <property type="evidence" value="ECO:0007669"/>
    <property type="project" value="UniProtKB-EC"/>
</dbReference>
<comment type="caution">
    <text evidence="9">The sequence shown here is derived from an EMBL/GenBank/DDBJ whole genome shotgun (WGS) entry which is preliminary data.</text>
</comment>
<feature type="active site" evidence="7">
    <location>
        <position position="223"/>
    </location>
</feature>
<accession>A0A9P6WD19</accession>
<dbReference type="InterPro" id="IPR016812">
    <property type="entry name" value="PPase_methylesterase_euk"/>
</dbReference>
<dbReference type="Pfam" id="PF00561">
    <property type="entry name" value="Abhydrolase_1"/>
    <property type="match status" value="1"/>
</dbReference>
<dbReference type="PANTHER" id="PTHR14189">
    <property type="entry name" value="PROTEIN PHOSPHATASE METHYLESTERASE-1 RELATED"/>
    <property type="match status" value="1"/>
</dbReference>
<dbReference type="Proteomes" id="UP000750334">
    <property type="component" value="Unassembled WGS sequence"/>
</dbReference>
<evidence type="ECO:0000256" key="4">
    <source>
        <dbReference type="ARBA" id="ARBA00022801"/>
    </source>
</evidence>
<protein>
    <recommendedName>
        <fullName evidence="2 6">Protein phosphatase methylesterase 1</fullName>
        <shortName evidence="6">PME-1</shortName>
        <ecNumber evidence="6">3.1.1.-</ecNumber>
    </recommendedName>
</protein>
<keyword evidence="3 6" id="KW-0719">Serine esterase</keyword>
<comment type="function">
    <text evidence="6">Demethylates proteins that have been reversibly carboxymethylated.</text>
</comment>